<dbReference type="Pfam" id="PF03625">
    <property type="entry name" value="DUF302"/>
    <property type="match status" value="1"/>
</dbReference>
<dbReference type="InterPro" id="IPR005180">
    <property type="entry name" value="DUF302"/>
</dbReference>
<proteinExistence type="predicted"/>
<organism evidence="2 3">
    <name type="scientific">Calditerricola satsumensis</name>
    <dbReference type="NCBI Taxonomy" id="373054"/>
    <lineage>
        <taxon>Bacteria</taxon>
        <taxon>Bacillati</taxon>
        <taxon>Bacillota</taxon>
        <taxon>Bacilli</taxon>
        <taxon>Bacillales</taxon>
        <taxon>Bacillaceae</taxon>
        <taxon>Calditerricola</taxon>
    </lineage>
</organism>
<feature type="domain" description="DUF302" evidence="1">
    <location>
        <begin position="36"/>
        <end position="98"/>
    </location>
</feature>
<dbReference type="CDD" id="cd14797">
    <property type="entry name" value="DUF302"/>
    <property type="match status" value="1"/>
</dbReference>
<keyword evidence="3" id="KW-1185">Reference proteome</keyword>
<name>A0A8J3FCY6_9BACI</name>
<dbReference type="EMBL" id="BMOF01000004">
    <property type="protein sequence ID" value="GGJ93825.1"/>
    <property type="molecule type" value="Genomic_DNA"/>
</dbReference>
<dbReference type="Gene3D" id="3.30.310.70">
    <property type="entry name" value="TT1751-like domain"/>
    <property type="match status" value="1"/>
</dbReference>
<reference evidence="2" key="2">
    <citation type="submission" date="2020-09" db="EMBL/GenBank/DDBJ databases">
        <authorList>
            <person name="Sun Q."/>
            <person name="Ohkuma M."/>
        </authorList>
    </citation>
    <scope>NUCLEOTIDE SEQUENCE</scope>
    <source>
        <strain evidence="2">JCM 14719</strain>
    </source>
</reference>
<evidence type="ECO:0000313" key="3">
    <source>
        <dbReference type="Proteomes" id="UP000637720"/>
    </source>
</evidence>
<protein>
    <recommendedName>
        <fullName evidence="1">DUF302 domain-containing protein</fullName>
    </recommendedName>
</protein>
<dbReference type="Proteomes" id="UP000637720">
    <property type="component" value="Unassembled WGS sequence"/>
</dbReference>
<dbReference type="InterPro" id="IPR035923">
    <property type="entry name" value="TT1751-like_sf"/>
</dbReference>
<dbReference type="InterPro" id="IPR016796">
    <property type="entry name" value="UCP021774"/>
</dbReference>
<dbReference type="PIRSF" id="PIRSF021774">
    <property type="entry name" value="UCP021774"/>
    <property type="match status" value="1"/>
</dbReference>
<accession>A0A8J3FCY6</accession>
<dbReference type="AlphaFoldDB" id="A0A8J3FCY6"/>
<evidence type="ECO:0000259" key="1">
    <source>
        <dbReference type="Pfam" id="PF03625"/>
    </source>
</evidence>
<dbReference type="SUPFAM" id="SSF103247">
    <property type="entry name" value="TT1751-like"/>
    <property type="match status" value="1"/>
</dbReference>
<comment type="caution">
    <text evidence="2">The sequence shown here is derived from an EMBL/GenBank/DDBJ whole genome shotgun (WGS) entry which is preliminary data.</text>
</comment>
<evidence type="ECO:0000313" key="2">
    <source>
        <dbReference type="EMBL" id="GGJ93825.1"/>
    </source>
</evidence>
<dbReference type="PANTHER" id="PTHR38342:SF1">
    <property type="entry name" value="SLR5037 PROTEIN"/>
    <property type="match status" value="1"/>
</dbReference>
<dbReference type="RefSeq" id="WP_054669154.1">
    <property type="nucleotide sequence ID" value="NZ_BMOF01000004.1"/>
</dbReference>
<sequence length="131" mass="14265">MEGFAIRFTTERSLEDVRERLREALAKRGFGVLWELDVAETLAKKGQPVAGPFVVWEVCKPAVAAEALAENADAVFLLPCKLGAYARDGRTVVGMIRPTHLASPFGERLAAIGRDVEEELVAALREATQDA</sequence>
<gene>
    <name evidence="2" type="ORF">GCM10007043_04420</name>
</gene>
<reference evidence="2" key="1">
    <citation type="journal article" date="2014" name="Int. J. Syst. Evol. Microbiol.">
        <title>Complete genome sequence of Corynebacterium casei LMG S-19264T (=DSM 44701T), isolated from a smear-ripened cheese.</title>
        <authorList>
            <consortium name="US DOE Joint Genome Institute (JGI-PGF)"/>
            <person name="Walter F."/>
            <person name="Albersmeier A."/>
            <person name="Kalinowski J."/>
            <person name="Ruckert C."/>
        </authorList>
    </citation>
    <scope>NUCLEOTIDE SEQUENCE</scope>
    <source>
        <strain evidence="2">JCM 14719</strain>
    </source>
</reference>
<dbReference type="PANTHER" id="PTHR38342">
    <property type="entry name" value="SLR5037 PROTEIN"/>
    <property type="match status" value="1"/>
</dbReference>